<reference evidence="2 3" key="1">
    <citation type="submission" date="2020-06" db="EMBL/GenBank/DDBJ databases">
        <title>Methanolobus halotolerans sp. nov., isolated from a saline lake Tus in Siberia.</title>
        <authorList>
            <person name="Shen Y."/>
            <person name="Chen S.-C."/>
            <person name="Lai M.-C."/>
            <person name="Huang H.-H."/>
            <person name="Chiu H.-H."/>
            <person name="Tang S.-L."/>
            <person name="Rogozin D.Y."/>
            <person name="Degermendzhy A.G."/>
        </authorList>
    </citation>
    <scope>NUCLEOTIDE SEQUENCE [LARGE SCALE GENOMIC DNA]</scope>
    <source>
        <strain evidence="2 3">DSM 21339</strain>
    </source>
</reference>
<protein>
    <submittedName>
        <fullName evidence="2">Uncharacterized protein</fullName>
    </submittedName>
</protein>
<dbReference type="RefSeq" id="WP_176963846.1">
    <property type="nucleotide sequence ID" value="NZ_CP058215.1"/>
</dbReference>
<dbReference type="Proteomes" id="UP000509594">
    <property type="component" value="Chromosome"/>
</dbReference>
<evidence type="ECO:0000313" key="3">
    <source>
        <dbReference type="Proteomes" id="UP000509594"/>
    </source>
</evidence>
<evidence type="ECO:0000256" key="1">
    <source>
        <dbReference type="SAM" id="Phobius"/>
    </source>
</evidence>
<dbReference type="GeneID" id="55820023"/>
<dbReference type="EMBL" id="CP058215">
    <property type="protein sequence ID" value="QLC48783.1"/>
    <property type="molecule type" value="Genomic_DNA"/>
</dbReference>
<name>A0A7D5I3F3_9EURY</name>
<keyword evidence="3" id="KW-1185">Reference proteome</keyword>
<keyword evidence="1" id="KW-0812">Transmembrane</keyword>
<gene>
    <name evidence="2" type="ORF">HWN40_00070</name>
</gene>
<dbReference type="AlphaFoldDB" id="A0A7D5I3F3"/>
<dbReference type="Pfam" id="PF23960">
    <property type="entry name" value="DUF7289"/>
    <property type="match status" value="1"/>
</dbReference>
<proteinExistence type="predicted"/>
<dbReference type="OrthoDB" id="118051at2157"/>
<keyword evidence="1" id="KW-0472">Membrane</keyword>
<dbReference type="InterPro" id="IPR055713">
    <property type="entry name" value="DUF7289"/>
</dbReference>
<organism evidence="2 3">
    <name type="scientific">Methanolobus zinderi</name>
    <dbReference type="NCBI Taxonomy" id="536044"/>
    <lineage>
        <taxon>Archaea</taxon>
        <taxon>Methanobacteriati</taxon>
        <taxon>Methanobacteriota</taxon>
        <taxon>Stenosarchaea group</taxon>
        <taxon>Methanomicrobia</taxon>
        <taxon>Methanosarcinales</taxon>
        <taxon>Methanosarcinaceae</taxon>
        <taxon>Methanolobus</taxon>
    </lineage>
</organism>
<keyword evidence="1" id="KW-1133">Transmembrane helix</keyword>
<accession>A0A7D5I3F3</accession>
<sequence length="257" mass="28172">MKGNLTKSDAAVSEVVDYSIILGIIILATGIIIVAGVPMLEDMQDARHSENIGQSFEVLALNMNKVVFGNAPSQSVELKMYGGALSVAGDNYMSIDIQVWNSSANAYEIQSAVGLEIKDIENSYHNTNISYENTGVWAKYEDGGSVMISEPRFTYANNVMVIPIAKIDGRESLSGSGLVSVTADGGGRRIYRYENVSQMNISVTSDYFEAWGRYLNKSLEMPVVMLDSNNRTVNCSKNYLINIDVYVIDSPMKVTID</sequence>
<evidence type="ECO:0000313" key="2">
    <source>
        <dbReference type="EMBL" id="QLC48783.1"/>
    </source>
</evidence>
<dbReference type="KEGG" id="mzi:HWN40_00070"/>
<feature type="transmembrane region" description="Helical" evidence="1">
    <location>
        <begin position="20"/>
        <end position="40"/>
    </location>
</feature>